<dbReference type="CDD" id="cd19100">
    <property type="entry name" value="AKR_unchar"/>
    <property type="match status" value="1"/>
</dbReference>
<accession>A0A1V5SID9</accession>
<dbReference type="PANTHER" id="PTHR43312:SF1">
    <property type="entry name" value="NADP-DEPENDENT OXIDOREDUCTASE DOMAIN-CONTAINING PROTEIN"/>
    <property type="match status" value="1"/>
</dbReference>
<proteinExistence type="predicted"/>
<comment type="caution">
    <text evidence="5">The sequence shown here is derived from an EMBL/GenBank/DDBJ whole genome shotgun (WGS) entry which is preliminary data.</text>
</comment>
<dbReference type="InterPro" id="IPR053135">
    <property type="entry name" value="AKR2_Oxidoreductase"/>
</dbReference>
<dbReference type="SUPFAM" id="SSF51430">
    <property type="entry name" value="NAD(P)-linked oxidoreductase"/>
    <property type="match status" value="1"/>
</dbReference>
<dbReference type="InterPro" id="IPR017896">
    <property type="entry name" value="4Fe4S_Fe-S-bd"/>
</dbReference>
<keyword evidence="1" id="KW-0479">Metal-binding</keyword>
<keyword evidence="3" id="KW-0411">Iron-sulfur</keyword>
<dbReference type="PROSITE" id="PS00198">
    <property type="entry name" value="4FE4S_FER_1"/>
    <property type="match status" value="1"/>
</dbReference>
<keyword evidence="2" id="KW-0408">Iron</keyword>
<evidence type="ECO:0000256" key="3">
    <source>
        <dbReference type="ARBA" id="ARBA00023014"/>
    </source>
</evidence>
<sequence>MKINRMGKLDLLVTEFCIGALPMGPLQANIPIDHGAHLIRKAWDNGVNFFDTAEIYQTYPYLQKALADRPEAIIATKSTVSTYEEMEKSINKAQQELGRSVINIFHLHAARSTPAVFEERKGALECLKDYKKKGIIQAIGISTHAVDVVEKAAEEPNIDVIFPIINIDGMGIIRGNTTTMIKTIQKASMRGKGIYAMKVLAGGHCIDRIFDAIEFVRNIREISSIAIGVVREVELDFHLLHFNQQPIPKELLNQCLDRKQKKPVILNNCRKCRLCSETCPSGAITMGSDRPSINMEKCLACGYCLPVCPEFNIRFA</sequence>
<dbReference type="PANTHER" id="PTHR43312">
    <property type="entry name" value="D-THREO-ALDOSE 1-DEHYDROGENASE"/>
    <property type="match status" value="1"/>
</dbReference>
<dbReference type="Pfam" id="PF12838">
    <property type="entry name" value="Fer4_7"/>
    <property type="match status" value="1"/>
</dbReference>
<evidence type="ECO:0000256" key="2">
    <source>
        <dbReference type="ARBA" id="ARBA00023004"/>
    </source>
</evidence>
<evidence type="ECO:0000256" key="1">
    <source>
        <dbReference type="ARBA" id="ARBA00022723"/>
    </source>
</evidence>
<name>A0A1V5SID9_9BACT</name>
<protein>
    <submittedName>
        <fullName evidence="5">Ferredoxin</fullName>
    </submittedName>
</protein>
<dbReference type="EMBL" id="MWBQ01000218">
    <property type="protein sequence ID" value="OQA54306.1"/>
    <property type="molecule type" value="Genomic_DNA"/>
</dbReference>
<dbReference type="InterPro" id="IPR036812">
    <property type="entry name" value="NAD(P)_OxRdtase_dom_sf"/>
</dbReference>
<dbReference type="InterPro" id="IPR017900">
    <property type="entry name" value="4Fe4S_Fe_S_CS"/>
</dbReference>
<dbReference type="Pfam" id="PF00248">
    <property type="entry name" value="Aldo_ket_red"/>
    <property type="match status" value="1"/>
</dbReference>
<organism evidence="5">
    <name type="scientific">Candidatus Atribacter allofermentans</name>
    <dbReference type="NCBI Taxonomy" id="1852833"/>
    <lineage>
        <taxon>Bacteria</taxon>
        <taxon>Pseudomonadati</taxon>
        <taxon>Atribacterota</taxon>
        <taxon>Atribacteria</taxon>
        <taxon>Atribacterales</taxon>
        <taxon>Atribacteraceae</taxon>
        <taxon>Atribacter</taxon>
    </lineage>
</organism>
<dbReference type="Gene3D" id="3.30.70.20">
    <property type="match status" value="1"/>
</dbReference>
<gene>
    <name evidence="5" type="ORF">BWY41_02134</name>
</gene>
<dbReference type="AlphaFoldDB" id="A0A1V5SID9"/>
<reference evidence="5" key="1">
    <citation type="submission" date="2017-02" db="EMBL/GenBank/DDBJ databases">
        <title>Delving into the versatile metabolic prowess of the omnipresent phylum Bacteroidetes.</title>
        <authorList>
            <person name="Nobu M.K."/>
            <person name="Mei R."/>
            <person name="Narihiro T."/>
            <person name="Kuroda K."/>
            <person name="Liu W.-T."/>
        </authorList>
    </citation>
    <scope>NUCLEOTIDE SEQUENCE</scope>
    <source>
        <strain evidence="5">ADurb.Bin276</strain>
    </source>
</reference>
<dbReference type="GO" id="GO:0046872">
    <property type="term" value="F:metal ion binding"/>
    <property type="evidence" value="ECO:0007669"/>
    <property type="project" value="UniProtKB-KW"/>
</dbReference>
<dbReference type="Gene3D" id="3.20.20.100">
    <property type="entry name" value="NADP-dependent oxidoreductase domain"/>
    <property type="match status" value="1"/>
</dbReference>
<dbReference type="Proteomes" id="UP000485569">
    <property type="component" value="Unassembled WGS sequence"/>
</dbReference>
<feature type="domain" description="4Fe-4S ferredoxin-type" evidence="4">
    <location>
        <begin position="261"/>
        <end position="288"/>
    </location>
</feature>
<evidence type="ECO:0000259" key="4">
    <source>
        <dbReference type="PROSITE" id="PS51379"/>
    </source>
</evidence>
<dbReference type="PROSITE" id="PS51379">
    <property type="entry name" value="4FE4S_FER_2"/>
    <property type="match status" value="2"/>
</dbReference>
<dbReference type="InterPro" id="IPR023210">
    <property type="entry name" value="NADP_OxRdtase_dom"/>
</dbReference>
<dbReference type="SUPFAM" id="SSF54862">
    <property type="entry name" value="4Fe-4S ferredoxins"/>
    <property type="match status" value="1"/>
</dbReference>
<dbReference type="GO" id="GO:0051536">
    <property type="term" value="F:iron-sulfur cluster binding"/>
    <property type="evidence" value="ECO:0007669"/>
    <property type="project" value="UniProtKB-KW"/>
</dbReference>
<feature type="domain" description="4Fe-4S ferredoxin-type" evidence="4">
    <location>
        <begin position="289"/>
        <end position="316"/>
    </location>
</feature>
<evidence type="ECO:0000313" key="5">
    <source>
        <dbReference type="EMBL" id="OQA54306.1"/>
    </source>
</evidence>